<name>G9N496_HYPVG</name>
<evidence type="ECO:0000313" key="2">
    <source>
        <dbReference type="EMBL" id="EHK18422.1"/>
    </source>
</evidence>
<sequence length="222" mass="25414">MSVYGNVKSQERHSHAASSRTDIFSREDKQRAADMLARHLQWEKNPGDNMVSWTASLLFALVYIFLRASIHNEATLDEIQLLVVDTSSFPKGVFMRDLDLTSDFSSIDRNLQNHKRLRSKQTSGLYYDFGEYLSQGALKIDGRCQIVSARSIINRGLCDIRLEFKEFSNWKQGPEFARWASAVLEMREVFYCDDTERQGISEKGMLAALRISSQLDLISECP</sequence>
<dbReference type="Proteomes" id="UP000007115">
    <property type="component" value="Unassembled WGS sequence"/>
</dbReference>
<comment type="caution">
    <text evidence="2">The sequence shown here is derived from an EMBL/GenBank/DDBJ whole genome shotgun (WGS) entry which is preliminary data.</text>
</comment>
<keyword evidence="3" id="KW-1185">Reference proteome</keyword>
<dbReference type="OMA" id="FKEFANW"/>
<dbReference type="InParanoid" id="G9N496"/>
<feature type="region of interest" description="Disordered" evidence="1">
    <location>
        <begin position="1"/>
        <end position="23"/>
    </location>
</feature>
<proteinExistence type="predicted"/>
<dbReference type="GeneID" id="25797096"/>
<accession>G9N496</accession>
<gene>
    <name evidence="2" type="ORF">TRIVIDRAFT_68442</name>
</gene>
<dbReference type="HOGENOM" id="CLU_1245531_0_0_1"/>
<evidence type="ECO:0000256" key="1">
    <source>
        <dbReference type="SAM" id="MobiDB-lite"/>
    </source>
</evidence>
<dbReference type="eggNOG" id="ENOG502SJQX">
    <property type="taxonomic scope" value="Eukaryota"/>
</dbReference>
<dbReference type="VEuPathDB" id="FungiDB:TRIVIDRAFT_68442"/>
<dbReference type="OrthoDB" id="4900031at2759"/>
<protein>
    <submittedName>
        <fullName evidence="2">Uncharacterized protein</fullName>
    </submittedName>
</protein>
<dbReference type="AlphaFoldDB" id="G9N496"/>
<evidence type="ECO:0000313" key="3">
    <source>
        <dbReference type="Proteomes" id="UP000007115"/>
    </source>
</evidence>
<organism evidence="2 3">
    <name type="scientific">Hypocrea virens (strain Gv29-8 / FGSC 10586)</name>
    <name type="common">Gliocladium virens</name>
    <name type="synonym">Trichoderma virens</name>
    <dbReference type="NCBI Taxonomy" id="413071"/>
    <lineage>
        <taxon>Eukaryota</taxon>
        <taxon>Fungi</taxon>
        <taxon>Dikarya</taxon>
        <taxon>Ascomycota</taxon>
        <taxon>Pezizomycotina</taxon>
        <taxon>Sordariomycetes</taxon>
        <taxon>Hypocreomycetidae</taxon>
        <taxon>Hypocreales</taxon>
        <taxon>Hypocreaceae</taxon>
        <taxon>Trichoderma</taxon>
    </lineage>
</organism>
<dbReference type="EMBL" id="ABDF02000086">
    <property type="protein sequence ID" value="EHK18422.1"/>
    <property type="molecule type" value="Genomic_DNA"/>
</dbReference>
<dbReference type="RefSeq" id="XP_013952622.1">
    <property type="nucleotide sequence ID" value="XM_014097147.1"/>
</dbReference>
<reference evidence="2 3" key="1">
    <citation type="journal article" date="2011" name="Genome Biol.">
        <title>Comparative genome sequence analysis underscores mycoparasitism as the ancestral life style of Trichoderma.</title>
        <authorList>
            <person name="Kubicek C.P."/>
            <person name="Herrera-Estrella A."/>
            <person name="Seidl-Seiboth V."/>
            <person name="Martinez D.A."/>
            <person name="Druzhinina I.S."/>
            <person name="Thon M."/>
            <person name="Zeilinger S."/>
            <person name="Casas-Flores S."/>
            <person name="Horwitz B.A."/>
            <person name="Mukherjee P.K."/>
            <person name="Mukherjee M."/>
            <person name="Kredics L."/>
            <person name="Alcaraz L.D."/>
            <person name="Aerts A."/>
            <person name="Antal Z."/>
            <person name="Atanasova L."/>
            <person name="Cervantes-Badillo M.G."/>
            <person name="Challacombe J."/>
            <person name="Chertkov O."/>
            <person name="McCluskey K."/>
            <person name="Coulpier F."/>
            <person name="Deshpande N."/>
            <person name="von Doehren H."/>
            <person name="Ebbole D.J."/>
            <person name="Esquivel-Naranjo E.U."/>
            <person name="Fekete E."/>
            <person name="Flipphi M."/>
            <person name="Glaser F."/>
            <person name="Gomez-Rodriguez E.Y."/>
            <person name="Gruber S."/>
            <person name="Han C."/>
            <person name="Henrissat B."/>
            <person name="Hermosa R."/>
            <person name="Hernandez-Onate M."/>
            <person name="Karaffa L."/>
            <person name="Kosti I."/>
            <person name="Le Crom S."/>
            <person name="Lindquist E."/>
            <person name="Lucas S."/>
            <person name="Luebeck M."/>
            <person name="Luebeck P.S."/>
            <person name="Margeot A."/>
            <person name="Metz B."/>
            <person name="Misra M."/>
            <person name="Nevalainen H."/>
            <person name="Omann M."/>
            <person name="Packer N."/>
            <person name="Perrone G."/>
            <person name="Uresti-Rivera E.E."/>
            <person name="Salamov A."/>
            <person name="Schmoll M."/>
            <person name="Seiboth B."/>
            <person name="Shapiro H."/>
            <person name="Sukno S."/>
            <person name="Tamayo-Ramos J.A."/>
            <person name="Tisch D."/>
            <person name="Wiest A."/>
            <person name="Wilkinson H.H."/>
            <person name="Zhang M."/>
            <person name="Coutinho P.M."/>
            <person name="Kenerley C.M."/>
            <person name="Monte E."/>
            <person name="Baker S.E."/>
            <person name="Grigoriev I.V."/>
        </authorList>
    </citation>
    <scope>NUCLEOTIDE SEQUENCE [LARGE SCALE GENOMIC DNA]</scope>
    <source>
        <strain evidence="3">Gv29-8 / FGSC 10586</strain>
    </source>
</reference>